<organism evidence="1 2">
    <name type="scientific">Candidatus Wolfebacteria bacterium GW2011_GWC2_39_22</name>
    <dbReference type="NCBI Taxonomy" id="1619013"/>
    <lineage>
        <taxon>Bacteria</taxon>
        <taxon>Candidatus Wolfeibacteriota</taxon>
    </lineage>
</organism>
<dbReference type="Proteomes" id="UP000034665">
    <property type="component" value="Unassembled WGS sequence"/>
</dbReference>
<dbReference type="EMBL" id="LBWR01000001">
    <property type="protein sequence ID" value="KKR12589.1"/>
    <property type="molecule type" value="Genomic_DNA"/>
</dbReference>
<proteinExistence type="predicted"/>
<evidence type="ECO:0000313" key="2">
    <source>
        <dbReference type="Proteomes" id="UP000034665"/>
    </source>
</evidence>
<gene>
    <name evidence="1" type="ORF">UT41_C0001G0133</name>
</gene>
<accession>A0A0G0N8X2</accession>
<reference evidence="1 2" key="1">
    <citation type="journal article" date="2015" name="Nature">
        <title>rRNA introns, odd ribosomes, and small enigmatic genomes across a large radiation of phyla.</title>
        <authorList>
            <person name="Brown C.T."/>
            <person name="Hug L.A."/>
            <person name="Thomas B.C."/>
            <person name="Sharon I."/>
            <person name="Castelle C.J."/>
            <person name="Singh A."/>
            <person name="Wilkins M.J."/>
            <person name="Williams K.H."/>
            <person name="Banfield J.F."/>
        </authorList>
    </citation>
    <scope>NUCLEOTIDE SEQUENCE [LARGE SCALE GENOMIC DNA]</scope>
</reference>
<comment type="caution">
    <text evidence="1">The sequence shown here is derived from an EMBL/GenBank/DDBJ whole genome shotgun (WGS) entry which is preliminary data.</text>
</comment>
<evidence type="ECO:0000313" key="1">
    <source>
        <dbReference type="EMBL" id="KKR12589.1"/>
    </source>
</evidence>
<sequence>MRYRETVDERLKKMAMREIGLAIKKYEFLFPINYTKSARSGGISLVFLCKSDRTTTGTFFKKMPKDIIPEHRILWRNVQKVIKKNRICTFPNIDKSM</sequence>
<name>A0A0G0N8X2_9BACT</name>
<protein>
    <submittedName>
        <fullName evidence="1">Uncharacterized protein</fullName>
    </submittedName>
</protein>
<dbReference type="AlphaFoldDB" id="A0A0G0N8X2"/>
<dbReference type="STRING" id="1619013.UT41_C0001G0133"/>